<protein>
    <submittedName>
        <fullName evidence="2">Uncharacterized protein</fullName>
    </submittedName>
</protein>
<accession>A0ABV2ZN00</accession>
<evidence type="ECO:0000256" key="1">
    <source>
        <dbReference type="SAM" id="Phobius"/>
    </source>
</evidence>
<evidence type="ECO:0000313" key="3">
    <source>
        <dbReference type="Proteomes" id="UP001550739"/>
    </source>
</evidence>
<keyword evidence="1" id="KW-0472">Membrane</keyword>
<keyword evidence="3" id="KW-1185">Reference proteome</keyword>
<feature type="transmembrane region" description="Helical" evidence="1">
    <location>
        <begin position="7"/>
        <end position="25"/>
    </location>
</feature>
<sequence length="59" mass="6287">MVTTNRVVSFVVAFIVAVPVMLTVFRDSGEITRASWAKSLIFGGSIAAIAAIAFGRSRQ</sequence>
<comment type="caution">
    <text evidence="2">The sequence shown here is derived from an EMBL/GenBank/DDBJ whole genome shotgun (WGS) entry which is preliminary data.</text>
</comment>
<name>A0ABV2ZN00_9ACTN</name>
<evidence type="ECO:0000313" key="2">
    <source>
        <dbReference type="EMBL" id="MEU3783925.1"/>
    </source>
</evidence>
<dbReference type="EMBL" id="JBEZVE010000013">
    <property type="protein sequence ID" value="MEU3783925.1"/>
    <property type="molecule type" value="Genomic_DNA"/>
</dbReference>
<organism evidence="2 3">
    <name type="scientific">Streptomyces sp. 900129855</name>
    <dbReference type="NCBI Taxonomy" id="3155129"/>
    <lineage>
        <taxon>Bacteria</taxon>
        <taxon>Bacillati</taxon>
        <taxon>Actinomycetota</taxon>
        <taxon>Actinomycetes</taxon>
        <taxon>Kitasatosporales</taxon>
        <taxon>Streptomycetaceae</taxon>
        <taxon>Streptomyces</taxon>
    </lineage>
</organism>
<keyword evidence="1" id="KW-0812">Transmembrane</keyword>
<dbReference type="Proteomes" id="UP001550739">
    <property type="component" value="Unassembled WGS sequence"/>
</dbReference>
<dbReference type="RefSeq" id="WP_334577074.1">
    <property type="nucleotide sequence ID" value="NZ_JBEZVE010000013.1"/>
</dbReference>
<gene>
    <name evidence="2" type="ORF">AB0E89_25825</name>
</gene>
<reference evidence="2 3" key="1">
    <citation type="submission" date="2024-06" db="EMBL/GenBank/DDBJ databases">
        <title>The Natural Products Discovery Center: Release of the First 8490 Sequenced Strains for Exploring Actinobacteria Biosynthetic Diversity.</title>
        <authorList>
            <person name="Kalkreuter E."/>
            <person name="Kautsar S.A."/>
            <person name="Yang D."/>
            <person name="Bader C.D."/>
            <person name="Teijaro C.N."/>
            <person name="Fluegel L."/>
            <person name="Davis C.M."/>
            <person name="Simpson J.R."/>
            <person name="Lauterbach L."/>
            <person name="Steele A.D."/>
            <person name="Gui C."/>
            <person name="Meng S."/>
            <person name="Li G."/>
            <person name="Viehrig K."/>
            <person name="Ye F."/>
            <person name="Su P."/>
            <person name="Kiefer A.F."/>
            <person name="Nichols A."/>
            <person name="Cepeda A.J."/>
            <person name="Yan W."/>
            <person name="Fan B."/>
            <person name="Jiang Y."/>
            <person name="Adhikari A."/>
            <person name="Zheng C.-J."/>
            <person name="Schuster L."/>
            <person name="Cowan T.M."/>
            <person name="Smanski M.J."/>
            <person name="Chevrette M.G."/>
            <person name="De Carvalho L.P.S."/>
            <person name="Shen B."/>
        </authorList>
    </citation>
    <scope>NUCLEOTIDE SEQUENCE [LARGE SCALE GENOMIC DNA]</scope>
    <source>
        <strain evidence="2 3">NPDC033843</strain>
    </source>
</reference>
<keyword evidence="1" id="KW-1133">Transmembrane helix</keyword>
<feature type="transmembrane region" description="Helical" evidence="1">
    <location>
        <begin position="37"/>
        <end position="55"/>
    </location>
</feature>
<proteinExistence type="predicted"/>